<feature type="domain" description="TadE-like" evidence="2">
    <location>
        <begin position="18"/>
        <end position="60"/>
    </location>
</feature>
<sequence length="140" mass="14454">MRRALPWGGVRRTDEERGAAAVEFALVVPILLILVFGIVNFGQFLSQRQAATQAAAEGARAAAVTPLGGDPTAQGIEAMNAALDGIGGCGGDIDCDVTISTCGDAQCARATVTIDFQPLINAFPDIVFPDISYSATAEVN</sequence>
<name>A0A316THB9_9ACTN</name>
<dbReference type="RefSeq" id="WP_109695986.1">
    <property type="nucleotide sequence ID" value="NZ_QGDD01000008.1"/>
</dbReference>
<feature type="transmembrane region" description="Helical" evidence="1">
    <location>
        <begin position="20"/>
        <end position="39"/>
    </location>
</feature>
<organism evidence="3 4">
    <name type="scientific">Nocardioides silvaticus</name>
    <dbReference type="NCBI Taxonomy" id="2201891"/>
    <lineage>
        <taxon>Bacteria</taxon>
        <taxon>Bacillati</taxon>
        <taxon>Actinomycetota</taxon>
        <taxon>Actinomycetes</taxon>
        <taxon>Propionibacteriales</taxon>
        <taxon>Nocardioidaceae</taxon>
        <taxon>Nocardioides</taxon>
    </lineage>
</organism>
<dbReference type="EMBL" id="QGDD01000008">
    <property type="protein sequence ID" value="PWN01754.1"/>
    <property type="molecule type" value="Genomic_DNA"/>
</dbReference>
<dbReference type="Proteomes" id="UP000245507">
    <property type="component" value="Unassembled WGS sequence"/>
</dbReference>
<evidence type="ECO:0000313" key="3">
    <source>
        <dbReference type="EMBL" id="PWN01754.1"/>
    </source>
</evidence>
<evidence type="ECO:0000259" key="2">
    <source>
        <dbReference type="Pfam" id="PF07811"/>
    </source>
</evidence>
<evidence type="ECO:0000313" key="4">
    <source>
        <dbReference type="Proteomes" id="UP000245507"/>
    </source>
</evidence>
<dbReference type="Pfam" id="PF07811">
    <property type="entry name" value="TadE"/>
    <property type="match status" value="1"/>
</dbReference>
<keyword evidence="1" id="KW-1133">Transmembrane helix</keyword>
<keyword evidence="1" id="KW-0812">Transmembrane</keyword>
<comment type="caution">
    <text evidence="3">The sequence shown here is derived from an EMBL/GenBank/DDBJ whole genome shotgun (WGS) entry which is preliminary data.</text>
</comment>
<dbReference type="InterPro" id="IPR012495">
    <property type="entry name" value="TadE-like_dom"/>
</dbReference>
<keyword evidence="1" id="KW-0472">Membrane</keyword>
<accession>A0A316THB9</accession>
<evidence type="ECO:0000256" key="1">
    <source>
        <dbReference type="SAM" id="Phobius"/>
    </source>
</evidence>
<reference evidence="3 4" key="1">
    <citation type="submission" date="2018-05" db="EMBL/GenBank/DDBJ databases">
        <title>Nocardioides silvaticus genome.</title>
        <authorList>
            <person name="Li C."/>
            <person name="Wang G."/>
        </authorList>
    </citation>
    <scope>NUCLEOTIDE SEQUENCE [LARGE SCALE GENOMIC DNA]</scope>
    <source>
        <strain evidence="3 4">CCTCC AB 2018079</strain>
    </source>
</reference>
<protein>
    <recommendedName>
        <fullName evidence="2">TadE-like domain-containing protein</fullName>
    </recommendedName>
</protein>
<gene>
    <name evidence="3" type="ORF">DJ010_17125</name>
</gene>
<dbReference type="AlphaFoldDB" id="A0A316THB9"/>
<keyword evidence="4" id="KW-1185">Reference proteome</keyword>
<proteinExistence type="predicted"/>
<dbReference type="OrthoDB" id="3748403at2"/>